<sequence length="166" mass="18352">MKKISRRQVGIVIFIFLYPIANIFLNNVPNPMVPESFIALNMIFPILCGFLYGPKSGFISGALGLGISTLIFGSLYDAAGVLPCSIMGYVAGVIGKKGVEFTSSLSIFLGHTLNLIFFYRMGFMKFNINEFGPVFLGVIAESTIDILAIVLLGYLLKKKFYEVNRW</sequence>
<keyword evidence="3" id="KW-1185">Reference proteome</keyword>
<evidence type="ECO:0008006" key="4">
    <source>
        <dbReference type="Google" id="ProtNLM"/>
    </source>
</evidence>
<dbReference type="AlphaFoldDB" id="A0A2T0BFY6"/>
<keyword evidence="1" id="KW-0812">Transmembrane</keyword>
<keyword evidence="1" id="KW-0472">Membrane</keyword>
<feature type="transmembrane region" description="Helical" evidence="1">
    <location>
        <begin position="101"/>
        <end position="119"/>
    </location>
</feature>
<proteinExistence type="predicted"/>
<dbReference type="Gene3D" id="1.10.1760.20">
    <property type="match status" value="1"/>
</dbReference>
<protein>
    <recommendedName>
        <fullName evidence="4">Rod shape-determining protein MreD</fullName>
    </recommendedName>
</protein>
<feature type="transmembrane region" description="Helical" evidence="1">
    <location>
        <begin position="37"/>
        <end position="53"/>
    </location>
</feature>
<dbReference type="EMBL" id="PVXQ01000013">
    <property type="protein sequence ID" value="PRR82743.1"/>
    <property type="molecule type" value="Genomic_DNA"/>
</dbReference>
<dbReference type="InterPro" id="IPR009825">
    <property type="entry name" value="ECF_substrate-spec-like"/>
</dbReference>
<feature type="transmembrane region" description="Helical" evidence="1">
    <location>
        <begin position="65"/>
        <end position="89"/>
    </location>
</feature>
<gene>
    <name evidence="2" type="ORF">CLVI_15530</name>
</gene>
<keyword evidence="1" id="KW-1133">Transmembrane helix</keyword>
<dbReference type="Pfam" id="PF07155">
    <property type="entry name" value="ECF-ribofla_trS"/>
    <property type="match status" value="1"/>
</dbReference>
<feature type="transmembrane region" description="Helical" evidence="1">
    <location>
        <begin position="9"/>
        <end position="25"/>
    </location>
</feature>
<reference evidence="2 3" key="1">
    <citation type="submission" date="2018-03" db="EMBL/GenBank/DDBJ databases">
        <title>Genome sequence of Clostridium vincentii DSM 10228.</title>
        <authorList>
            <person name="Poehlein A."/>
            <person name="Daniel R."/>
        </authorList>
    </citation>
    <scope>NUCLEOTIDE SEQUENCE [LARGE SCALE GENOMIC DNA]</scope>
    <source>
        <strain evidence="2 3">DSM 10228</strain>
    </source>
</reference>
<evidence type="ECO:0000256" key="1">
    <source>
        <dbReference type="SAM" id="Phobius"/>
    </source>
</evidence>
<dbReference type="RefSeq" id="WP_170065619.1">
    <property type="nucleotide sequence ID" value="NZ_PVXQ01000013.1"/>
</dbReference>
<comment type="caution">
    <text evidence="2">The sequence shown here is derived from an EMBL/GenBank/DDBJ whole genome shotgun (WGS) entry which is preliminary data.</text>
</comment>
<dbReference type="Proteomes" id="UP000239471">
    <property type="component" value="Unassembled WGS sequence"/>
</dbReference>
<evidence type="ECO:0000313" key="2">
    <source>
        <dbReference type="EMBL" id="PRR82743.1"/>
    </source>
</evidence>
<evidence type="ECO:0000313" key="3">
    <source>
        <dbReference type="Proteomes" id="UP000239471"/>
    </source>
</evidence>
<feature type="transmembrane region" description="Helical" evidence="1">
    <location>
        <begin position="131"/>
        <end position="156"/>
    </location>
</feature>
<dbReference type="GO" id="GO:0016020">
    <property type="term" value="C:membrane"/>
    <property type="evidence" value="ECO:0007669"/>
    <property type="project" value="InterPro"/>
</dbReference>
<accession>A0A2T0BFY6</accession>
<organism evidence="2 3">
    <name type="scientific">Clostridium vincentii</name>
    <dbReference type="NCBI Taxonomy" id="52704"/>
    <lineage>
        <taxon>Bacteria</taxon>
        <taxon>Bacillati</taxon>
        <taxon>Bacillota</taxon>
        <taxon>Clostridia</taxon>
        <taxon>Eubacteriales</taxon>
        <taxon>Clostridiaceae</taxon>
        <taxon>Clostridium</taxon>
    </lineage>
</organism>
<name>A0A2T0BFY6_9CLOT</name>